<comment type="catalytic activity">
    <reaction evidence="9">
        <text>N-terminal S-1,2-diacyl-sn-glyceryl-L-cysteinyl-[lipoprotein] + a glycerophospholipid = N-acyl-S-1,2-diacyl-sn-glyceryl-L-cysteinyl-[lipoprotein] + a 2-acyl-sn-glycero-3-phospholipid + H(+)</text>
        <dbReference type="Rhea" id="RHEA:48228"/>
        <dbReference type="Rhea" id="RHEA-COMP:14681"/>
        <dbReference type="Rhea" id="RHEA-COMP:14684"/>
        <dbReference type="ChEBI" id="CHEBI:15378"/>
        <dbReference type="ChEBI" id="CHEBI:136912"/>
        <dbReference type="ChEBI" id="CHEBI:140656"/>
        <dbReference type="ChEBI" id="CHEBI:140657"/>
        <dbReference type="ChEBI" id="CHEBI:140660"/>
        <dbReference type="EC" id="2.3.1.269"/>
    </reaction>
</comment>
<sequence length="496" mass="54971">MSLKNASLTTLSLIAMVLCGVAVTLSFAPFGLWPLSLLAAAVLNLALEKSTPRRALALGWAYGAGLFGSGVSWIYVSIHDYGFTSAPLAIAFTAIFCLFLGGIPALVAWAYCRWLRDGRGGRVLGFAAIWLLSEWIRVWLLTGFPWLYLGYAYIDTPLAGWAPIGGVFLLSLMVYFCGACLAQALLYRRYALLLAAVALWGLGYSLQSVEWTEANGRELKIAAVQANITQDQKWLPENYEPTLKLYDELTQPLLGQHDVVIWPEAAIPNYYHIAKDYLDMMAEMAEQSDTALVTGIPLRTPEGVYNALAVLTGGSGVYAKQRLVPFGEYVPLEDWLRGLIRFFNLPMSSFTEGPAEQKPLMIKEHTVAPYICYEVVYPDFLVNQMNDAELLLTVSNDAWFGRSIGPKQHFQMARMRALETGRELIRATGTGTTAIIDARGKVRERIAPFERSVLSTTVKGRHGSTPFMQLGSWPVWLLCFALVAIAAFTRPDNRRL</sequence>
<dbReference type="PROSITE" id="PS50263">
    <property type="entry name" value="CN_HYDROLASE"/>
    <property type="match status" value="1"/>
</dbReference>
<proteinExistence type="inferred from homology"/>
<feature type="transmembrane region" description="Helical" evidence="9">
    <location>
        <begin position="189"/>
        <end position="206"/>
    </location>
</feature>
<feature type="transmembrane region" description="Helical" evidence="9">
    <location>
        <begin position="12"/>
        <end position="43"/>
    </location>
</feature>
<dbReference type="Proteomes" id="UP000537130">
    <property type="component" value="Unassembled WGS sequence"/>
</dbReference>
<feature type="transmembrane region" description="Helical" evidence="9">
    <location>
        <begin position="123"/>
        <end position="148"/>
    </location>
</feature>
<evidence type="ECO:0000313" key="11">
    <source>
        <dbReference type="EMBL" id="MBB3046949.1"/>
    </source>
</evidence>
<keyword evidence="8 9" id="KW-0012">Acyltransferase</keyword>
<comment type="function">
    <text evidence="9">Catalyzes the phospholipid dependent N-acylation of the N-terminal cysteine of apolipoprotein, the last step in lipoprotein maturation.</text>
</comment>
<keyword evidence="6 9" id="KW-1133">Transmembrane helix</keyword>
<keyword evidence="4 9" id="KW-0808">Transferase</keyword>
<feature type="transmembrane region" description="Helical" evidence="9">
    <location>
        <begin position="55"/>
        <end position="76"/>
    </location>
</feature>
<dbReference type="PANTHER" id="PTHR38686">
    <property type="entry name" value="APOLIPOPROTEIN N-ACYLTRANSFERASE"/>
    <property type="match status" value="1"/>
</dbReference>
<dbReference type="Pfam" id="PF20154">
    <property type="entry name" value="LNT_N"/>
    <property type="match status" value="1"/>
</dbReference>
<evidence type="ECO:0000256" key="1">
    <source>
        <dbReference type="ARBA" id="ARBA00004651"/>
    </source>
</evidence>
<dbReference type="InterPro" id="IPR004563">
    <property type="entry name" value="Apolipo_AcylTrfase"/>
</dbReference>
<dbReference type="InterPro" id="IPR045378">
    <property type="entry name" value="LNT_N"/>
</dbReference>
<reference evidence="11 12" key="1">
    <citation type="submission" date="2020-08" db="EMBL/GenBank/DDBJ databases">
        <title>Genomic Encyclopedia of Type Strains, Phase III (KMG-III): the genomes of soil and plant-associated and newly described type strains.</title>
        <authorList>
            <person name="Whitman W."/>
        </authorList>
    </citation>
    <scope>NUCLEOTIDE SEQUENCE [LARGE SCALE GENOMIC DNA]</scope>
    <source>
        <strain evidence="11 12">CECT 8654</strain>
    </source>
</reference>
<comment type="caution">
    <text evidence="11">The sequence shown here is derived from an EMBL/GenBank/DDBJ whole genome shotgun (WGS) entry which is preliminary data.</text>
</comment>
<evidence type="ECO:0000256" key="4">
    <source>
        <dbReference type="ARBA" id="ARBA00022679"/>
    </source>
</evidence>
<evidence type="ECO:0000256" key="7">
    <source>
        <dbReference type="ARBA" id="ARBA00023136"/>
    </source>
</evidence>
<dbReference type="CDD" id="cd07571">
    <property type="entry name" value="ALP_N-acyl_transferase"/>
    <property type="match status" value="1"/>
</dbReference>
<dbReference type="Gene3D" id="3.60.110.10">
    <property type="entry name" value="Carbon-nitrogen hydrolase"/>
    <property type="match status" value="1"/>
</dbReference>
<comment type="similarity">
    <text evidence="2 9">Belongs to the CN hydrolase family. Apolipoprotein N-acyltransferase subfamily.</text>
</comment>
<dbReference type="InterPro" id="IPR036526">
    <property type="entry name" value="C-N_Hydrolase_sf"/>
</dbReference>
<accession>A0A7W4W4W0</accession>
<comment type="subcellular location">
    <subcellularLocation>
        <location evidence="1 9">Cell membrane</location>
        <topology evidence="1 9">Multi-pass membrane protein</topology>
    </subcellularLocation>
</comment>
<evidence type="ECO:0000259" key="10">
    <source>
        <dbReference type="PROSITE" id="PS50263"/>
    </source>
</evidence>
<evidence type="ECO:0000256" key="8">
    <source>
        <dbReference type="ARBA" id="ARBA00023315"/>
    </source>
</evidence>
<evidence type="ECO:0000256" key="3">
    <source>
        <dbReference type="ARBA" id="ARBA00022475"/>
    </source>
</evidence>
<keyword evidence="5 9" id="KW-0812">Transmembrane</keyword>
<dbReference type="GO" id="GO:0016410">
    <property type="term" value="F:N-acyltransferase activity"/>
    <property type="evidence" value="ECO:0007669"/>
    <property type="project" value="UniProtKB-UniRule"/>
</dbReference>
<feature type="transmembrane region" description="Helical" evidence="9">
    <location>
        <begin position="470"/>
        <end position="489"/>
    </location>
</feature>
<evidence type="ECO:0000256" key="2">
    <source>
        <dbReference type="ARBA" id="ARBA00010065"/>
    </source>
</evidence>
<dbReference type="NCBIfam" id="TIGR00546">
    <property type="entry name" value="lnt"/>
    <property type="match status" value="1"/>
</dbReference>
<gene>
    <name evidence="9" type="primary">lnt</name>
    <name evidence="11" type="ORF">FHR99_001185</name>
</gene>
<evidence type="ECO:0000313" key="12">
    <source>
        <dbReference type="Proteomes" id="UP000537130"/>
    </source>
</evidence>
<dbReference type="AlphaFoldDB" id="A0A7W4W4W0"/>
<dbReference type="RefSeq" id="WP_183409602.1">
    <property type="nucleotide sequence ID" value="NZ_JACHWY010000001.1"/>
</dbReference>
<keyword evidence="11" id="KW-0449">Lipoprotein</keyword>
<dbReference type="HAMAP" id="MF_01148">
    <property type="entry name" value="Lnt"/>
    <property type="match status" value="1"/>
</dbReference>
<protein>
    <recommendedName>
        <fullName evidence="9">Apolipoprotein N-acyltransferase</fullName>
        <shortName evidence="9">ALP N-acyltransferase</shortName>
        <ecNumber evidence="9">2.3.1.269</ecNumber>
    </recommendedName>
</protein>
<comment type="pathway">
    <text evidence="9">Protein modification; lipoprotein biosynthesis (N-acyl transfer).</text>
</comment>
<feature type="transmembrane region" description="Helical" evidence="9">
    <location>
        <begin position="160"/>
        <end position="182"/>
    </location>
</feature>
<dbReference type="EC" id="2.3.1.269" evidence="9"/>
<evidence type="ECO:0000256" key="5">
    <source>
        <dbReference type="ARBA" id="ARBA00022692"/>
    </source>
</evidence>
<dbReference type="SUPFAM" id="SSF56317">
    <property type="entry name" value="Carbon-nitrogen hydrolase"/>
    <property type="match status" value="1"/>
</dbReference>
<keyword evidence="12" id="KW-1185">Reference proteome</keyword>
<dbReference type="PANTHER" id="PTHR38686:SF1">
    <property type="entry name" value="APOLIPOPROTEIN N-ACYLTRANSFERASE"/>
    <property type="match status" value="1"/>
</dbReference>
<dbReference type="GO" id="GO:0042158">
    <property type="term" value="P:lipoprotein biosynthetic process"/>
    <property type="evidence" value="ECO:0007669"/>
    <property type="project" value="UniProtKB-UniRule"/>
</dbReference>
<evidence type="ECO:0000256" key="6">
    <source>
        <dbReference type="ARBA" id="ARBA00022989"/>
    </source>
</evidence>
<feature type="domain" description="CN hydrolase" evidence="10">
    <location>
        <begin position="224"/>
        <end position="460"/>
    </location>
</feature>
<feature type="transmembrane region" description="Helical" evidence="9">
    <location>
        <begin position="88"/>
        <end position="111"/>
    </location>
</feature>
<dbReference type="Pfam" id="PF00795">
    <property type="entry name" value="CN_hydrolase"/>
    <property type="match status" value="1"/>
</dbReference>
<organism evidence="11 12">
    <name type="scientific">Litorivivens lipolytica</name>
    <dbReference type="NCBI Taxonomy" id="1524264"/>
    <lineage>
        <taxon>Bacteria</taxon>
        <taxon>Pseudomonadati</taxon>
        <taxon>Pseudomonadota</taxon>
        <taxon>Gammaproteobacteria</taxon>
        <taxon>Litorivivens</taxon>
    </lineage>
</organism>
<evidence type="ECO:0000256" key="9">
    <source>
        <dbReference type="HAMAP-Rule" id="MF_01148"/>
    </source>
</evidence>
<keyword evidence="3 9" id="KW-1003">Cell membrane</keyword>
<dbReference type="UniPathway" id="UPA00666"/>
<name>A0A7W4W4W0_9GAMM</name>
<keyword evidence="7 9" id="KW-0472">Membrane</keyword>
<dbReference type="InterPro" id="IPR003010">
    <property type="entry name" value="C-N_Hydrolase"/>
</dbReference>
<dbReference type="GO" id="GO:0005886">
    <property type="term" value="C:plasma membrane"/>
    <property type="evidence" value="ECO:0007669"/>
    <property type="project" value="UniProtKB-SubCell"/>
</dbReference>
<dbReference type="EMBL" id="JACHWY010000001">
    <property type="protein sequence ID" value="MBB3046949.1"/>
    <property type="molecule type" value="Genomic_DNA"/>
</dbReference>